<dbReference type="Pfam" id="PF01966">
    <property type="entry name" value="HD"/>
    <property type="match status" value="1"/>
</dbReference>
<protein>
    <recommendedName>
        <fullName evidence="1">HD/PDEase domain-containing protein</fullName>
    </recommendedName>
</protein>
<dbReference type="PANTHER" id="PTHR33594">
    <property type="entry name" value="SUPERFAMILY HYDROLASE, PUTATIVE (AFU_ORTHOLOGUE AFUA_1G03035)-RELATED"/>
    <property type="match status" value="1"/>
</dbReference>
<keyword evidence="3" id="KW-1185">Reference proteome</keyword>
<evidence type="ECO:0000313" key="3">
    <source>
        <dbReference type="Proteomes" id="UP001549036"/>
    </source>
</evidence>
<gene>
    <name evidence="2" type="ORF">ABID26_004328</name>
</gene>
<dbReference type="InterPro" id="IPR006674">
    <property type="entry name" value="HD_domain"/>
</dbReference>
<sequence length="231" mass="25445">MQSSVINSIRDAFSPYGSLAASLLPKLDNDSDGSHDLAHIVRVWGNVQVIQAEEGGNLDVLIAACLLHDCVSVEKNSPLRSQASCLAATRAQSLLLDENWEPHQIEAVRHAIEAHSFSARIEPRSLEARILQDADRLDAIGAVGVARCFYVSGRLRQAFYDLSDPDAKGRPYDDSRYALDHFHTKLLSLASGFKTVTGVQLARIRHDKMLRFVDEFRKEAGIVSHRGSAAI</sequence>
<dbReference type="InterPro" id="IPR003607">
    <property type="entry name" value="HD/PDEase_dom"/>
</dbReference>
<dbReference type="Gene3D" id="1.10.3210.50">
    <property type="match status" value="1"/>
</dbReference>
<feature type="domain" description="HD/PDEase" evidence="1">
    <location>
        <begin position="32"/>
        <end position="149"/>
    </location>
</feature>
<comment type="caution">
    <text evidence="2">The sequence shown here is derived from an EMBL/GenBank/DDBJ whole genome shotgun (WGS) entry which is preliminary data.</text>
</comment>
<evidence type="ECO:0000313" key="2">
    <source>
        <dbReference type="EMBL" id="MET3594920.1"/>
    </source>
</evidence>
<dbReference type="CDD" id="cd00077">
    <property type="entry name" value="HDc"/>
    <property type="match status" value="1"/>
</dbReference>
<dbReference type="RefSeq" id="WP_292066342.1">
    <property type="nucleotide sequence ID" value="NZ_JBEPLM010000008.1"/>
</dbReference>
<reference evidence="2 3" key="1">
    <citation type="submission" date="2024-06" db="EMBL/GenBank/DDBJ databases">
        <title>Genomic Encyclopedia of Type Strains, Phase IV (KMG-IV): sequencing the most valuable type-strain genomes for metagenomic binning, comparative biology and taxonomic classification.</title>
        <authorList>
            <person name="Goeker M."/>
        </authorList>
    </citation>
    <scope>NUCLEOTIDE SEQUENCE [LARGE SCALE GENOMIC DNA]</scope>
    <source>
        <strain evidence="2 3">DSM 29846</strain>
    </source>
</reference>
<proteinExistence type="predicted"/>
<dbReference type="EMBL" id="JBEPLM010000008">
    <property type="protein sequence ID" value="MET3594920.1"/>
    <property type="molecule type" value="Genomic_DNA"/>
</dbReference>
<organism evidence="2 3">
    <name type="scientific">Mesorhizobium shonense</name>
    <dbReference type="NCBI Taxonomy" id="1209948"/>
    <lineage>
        <taxon>Bacteria</taxon>
        <taxon>Pseudomonadati</taxon>
        <taxon>Pseudomonadota</taxon>
        <taxon>Alphaproteobacteria</taxon>
        <taxon>Hyphomicrobiales</taxon>
        <taxon>Phyllobacteriaceae</taxon>
        <taxon>Mesorhizobium</taxon>
    </lineage>
</organism>
<accession>A0ABV2HWC2</accession>
<dbReference type="SMART" id="SM00471">
    <property type="entry name" value="HDc"/>
    <property type="match status" value="1"/>
</dbReference>
<dbReference type="PANTHER" id="PTHR33594:SF1">
    <property type="entry name" value="HD_PDEASE DOMAIN-CONTAINING PROTEIN"/>
    <property type="match status" value="1"/>
</dbReference>
<dbReference type="SUPFAM" id="SSF109604">
    <property type="entry name" value="HD-domain/PDEase-like"/>
    <property type="match status" value="1"/>
</dbReference>
<name>A0ABV2HWC2_9HYPH</name>
<evidence type="ECO:0000259" key="1">
    <source>
        <dbReference type="SMART" id="SM00471"/>
    </source>
</evidence>
<dbReference type="Proteomes" id="UP001549036">
    <property type="component" value="Unassembled WGS sequence"/>
</dbReference>